<dbReference type="EMBL" id="UINC01041367">
    <property type="protein sequence ID" value="SVB42533.1"/>
    <property type="molecule type" value="Genomic_DNA"/>
</dbReference>
<accession>A0A382DXW2</accession>
<feature type="domain" description="Secretion system C-terminal sorting" evidence="1">
    <location>
        <begin position="118"/>
        <end position="193"/>
    </location>
</feature>
<reference evidence="2" key="1">
    <citation type="submission" date="2018-05" db="EMBL/GenBank/DDBJ databases">
        <authorList>
            <person name="Lanie J.A."/>
            <person name="Ng W.-L."/>
            <person name="Kazmierczak K.M."/>
            <person name="Andrzejewski T.M."/>
            <person name="Davidsen T.M."/>
            <person name="Wayne K.J."/>
            <person name="Tettelin H."/>
            <person name="Glass J.I."/>
            <person name="Rusch D."/>
            <person name="Podicherti R."/>
            <person name="Tsui H.-C.T."/>
            <person name="Winkler M.E."/>
        </authorList>
    </citation>
    <scope>NUCLEOTIDE SEQUENCE</scope>
</reference>
<dbReference type="Gene3D" id="2.60.40.4070">
    <property type="match status" value="1"/>
</dbReference>
<evidence type="ECO:0000259" key="1">
    <source>
        <dbReference type="Pfam" id="PF18962"/>
    </source>
</evidence>
<name>A0A382DXW2_9ZZZZ</name>
<dbReference type="AlphaFoldDB" id="A0A382DXW2"/>
<dbReference type="Pfam" id="PF18962">
    <property type="entry name" value="Por_Secre_tail"/>
    <property type="match status" value="1"/>
</dbReference>
<protein>
    <recommendedName>
        <fullName evidence="1">Secretion system C-terminal sorting domain-containing protein</fullName>
    </recommendedName>
</protein>
<organism evidence="2">
    <name type="scientific">marine metagenome</name>
    <dbReference type="NCBI Taxonomy" id="408172"/>
    <lineage>
        <taxon>unclassified sequences</taxon>
        <taxon>metagenomes</taxon>
        <taxon>ecological metagenomes</taxon>
    </lineage>
</organism>
<gene>
    <name evidence="2" type="ORF">METZ01_LOCUS195387</name>
</gene>
<evidence type="ECO:0000313" key="2">
    <source>
        <dbReference type="EMBL" id="SVB42533.1"/>
    </source>
</evidence>
<dbReference type="NCBIfam" id="TIGR04183">
    <property type="entry name" value="Por_Secre_tail"/>
    <property type="match status" value="1"/>
</dbReference>
<proteinExistence type="predicted"/>
<dbReference type="InterPro" id="IPR026444">
    <property type="entry name" value="Secre_tail"/>
</dbReference>
<sequence>ILGGGIAREHRVMDSVNLTCTSNSITLKEDGFVALDITLEHSIDTNIEFVLSSESIAAGCESISATSSRCIISTEHAGEGLTSDSEFEVVEITAAVPMGYVEVNLKGIPTEFVIGNAYPNPFNPVVSFDYAVPVSTDMAIKVYDISGRVVSTLIDNVVEPGFYSLTWNADQNSSGVYFVRFNVGGDMTTKKIMLVK</sequence>
<feature type="non-terminal residue" evidence="2">
    <location>
        <position position="1"/>
    </location>
</feature>